<evidence type="ECO:0000256" key="4">
    <source>
        <dbReference type="ARBA" id="ARBA00022692"/>
    </source>
</evidence>
<feature type="signal peptide" evidence="8">
    <location>
        <begin position="1"/>
        <end position="23"/>
    </location>
</feature>
<evidence type="ECO:0000256" key="6">
    <source>
        <dbReference type="ARBA" id="ARBA00023136"/>
    </source>
</evidence>
<proteinExistence type="inferred from homology"/>
<protein>
    <recommendedName>
        <fullName evidence="7">CASP-like protein</fullName>
    </recommendedName>
</protein>
<dbReference type="Pfam" id="PF04535">
    <property type="entry name" value="CASP_dom"/>
    <property type="match status" value="1"/>
</dbReference>
<evidence type="ECO:0000313" key="11">
    <source>
        <dbReference type="Proteomes" id="UP000734854"/>
    </source>
</evidence>
<sequence length="89" mass="9609">MPLLLRLLAAAATLCATIIVATSHDSTMVFGLTLEAKFQHTPALNLCTFNELAVKILAMLLTASCRCSSRSHGTAREGRQQLCRVAAYM</sequence>
<dbReference type="EMBL" id="JACMSC010000017">
    <property type="protein sequence ID" value="KAG6479624.1"/>
    <property type="molecule type" value="Genomic_DNA"/>
</dbReference>
<name>A0A8J5KFX9_ZINOF</name>
<comment type="similarity">
    <text evidence="2 7">Belongs to the Casparian strip membrane proteins (CASP) family.</text>
</comment>
<keyword evidence="6" id="KW-0472">Membrane</keyword>
<gene>
    <name evidence="10" type="ORF">ZIOFF_063092</name>
</gene>
<evidence type="ECO:0000256" key="3">
    <source>
        <dbReference type="ARBA" id="ARBA00022475"/>
    </source>
</evidence>
<comment type="caution">
    <text evidence="10">The sequence shown here is derived from an EMBL/GenBank/DDBJ whole genome shotgun (WGS) entry which is preliminary data.</text>
</comment>
<evidence type="ECO:0000259" key="9">
    <source>
        <dbReference type="Pfam" id="PF04535"/>
    </source>
</evidence>
<feature type="chain" id="PRO_5035168577" description="CASP-like protein" evidence="8">
    <location>
        <begin position="24"/>
        <end position="89"/>
    </location>
</feature>
<evidence type="ECO:0000256" key="8">
    <source>
        <dbReference type="SAM" id="SignalP"/>
    </source>
</evidence>
<organism evidence="10 11">
    <name type="scientific">Zingiber officinale</name>
    <name type="common">Ginger</name>
    <name type="synonym">Amomum zingiber</name>
    <dbReference type="NCBI Taxonomy" id="94328"/>
    <lineage>
        <taxon>Eukaryota</taxon>
        <taxon>Viridiplantae</taxon>
        <taxon>Streptophyta</taxon>
        <taxon>Embryophyta</taxon>
        <taxon>Tracheophyta</taxon>
        <taxon>Spermatophyta</taxon>
        <taxon>Magnoliopsida</taxon>
        <taxon>Liliopsida</taxon>
        <taxon>Zingiberales</taxon>
        <taxon>Zingiberaceae</taxon>
        <taxon>Zingiber</taxon>
    </lineage>
</organism>
<keyword evidence="11" id="KW-1185">Reference proteome</keyword>
<keyword evidence="5" id="KW-1133">Transmembrane helix</keyword>
<accession>A0A8J5KFX9</accession>
<evidence type="ECO:0000256" key="7">
    <source>
        <dbReference type="RuleBase" id="RU361233"/>
    </source>
</evidence>
<dbReference type="Proteomes" id="UP000734854">
    <property type="component" value="Unassembled WGS sequence"/>
</dbReference>
<dbReference type="AlphaFoldDB" id="A0A8J5KFX9"/>
<keyword evidence="3 7" id="KW-1003">Cell membrane</keyword>
<evidence type="ECO:0000313" key="10">
    <source>
        <dbReference type="EMBL" id="KAG6479624.1"/>
    </source>
</evidence>
<evidence type="ECO:0000256" key="5">
    <source>
        <dbReference type="ARBA" id="ARBA00022989"/>
    </source>
</evidence>
<evidence type="ECO:0000256" key="2">
    <source>
        <dbReference type="ARBA" id="ARBA00007651"/>
    </source>
</evidence>
<evidence type="ECO:0000256" key="1">
    <source>
        <dbReference type="ARBA" id="ARBA00004651"/>
    </source>
</evidence>
<keyword evidence="8" id="KW-0732">Signal</keyword>
<dbReference type="InterPro" id="IPR006702">
    <property type="entry name" value="CASP_dom"/>
</dbReference>
<feature type="domain" description="Casparian strip membrane protein" evidence="9">
    <location>
        <begin position="3"/>
        <end position="79"/>
    </location>
</feature>
<comment type="subunit">
    <text evidence="7">Homodimer and heterodimers.</text>
</comment>
<comment type="subcellular location">
    <subcellularLocation>
        <location evidence="1 7">Cell membrane</location>
        <topology evidence="1 7">Multi-pass membrane protein</topology>
    </subcellularLocation>
</comment>
<keyword evidence="4" id="KW-0812">Transmembrane</keyword>
<reference evidence="10 11" key="1">
    <citation type="submission" date="2020-08" db="EMBL/GenBank/DDBJ databases">
        <title>Plant Genome Project.</title>
        <authorList>
            <person name="Zhang R.-G."/>
        </authorList>
    </citation>
    <scope>NUCLEOTIDE SEQUENCE [LARGE SCALE GENOMIC DNA]</scope>
    <source>
        <tissue evidence="10">Rhizome</tissue>
    </source>
</reference>
<dbReference type="GO" id="GO:0005886">
    <property type="term" value="C:plasma membrane"/>
    <property type="evidence" value="ECO:0007669"/>
    <property type="project" value="UniProtKB-SubCell"/>
</dbReference>